<reference evidence="2" key="1">
    <citation type="submission" date="2020-08" db="EMBL/GenBank/DDBJ databases">
        <title>Pontibacter sp. SD6 16S ribosomal RNA gene Genome sequencing and assembly.</title>
        <authorList>
            <person name="Kang M."/>
        </authorList>
    </citation>
    <scope>NUCLEOTIDE SEQUENCE</scope>
    <source>
        <strain evidence="2">SD6</strain>
    </source>
</reference>
<organism evidence="2 3">
    <name type="scientific">Pontibacter cellulosilyticus</name>
    <dbReference type="NCBI Taxonomy" id="1720253"/>
    <lineage>
        <taxon>Bacteria</taxon>
        <taxon>Pseudomonadati</taxon>
        <taxon>Bacteroidota</taxon>
        <taxon>Cytophagia</taxon>
        <taxon>Cytophagales</taxon>
        <taxon>Hymenobacteraceae</taxon>
        <taxon>Pontibacter</taxon>
    </lineage>
</organism>
<gene>
    <name evidence="2" type="ORF">H8S84_05495</name>
</gene>
<dbReference type="EMBL" id="JACRVF010000001">
    <property type="protein sequence ID" value="MBC5992287.1"/>
    <property type="molecule type" value="Genomic_DNA"/>
</dbReference>
<dbReference type="InterPro" id="IPR036888">
    <property type="entry name" value="DNA_integrity_DisA_N_sf"/>
</dbReference>
<comment type="caution">
    <text evidence="2">The sequence shown here is derived from an EMBL/GenBank/DDBJ whole genome shotgun (WGS) entry which is preliminary data.</text>
</comment>
<evidence type="ECO:0000313" key="2">
    <source>
        <dbReference type="EMBL" id="MBC5992287.1"/>
    </source>
</evidence>
<proteinExistence type="predicted"/>
<evidence type="ECO:0000313" key="3">
    <source>
        <dbReference type="Proteomes" id="UP000603640"/>
    </source>
</evidence>
<accession>A0A923SI66</accession>
<dbReference type="AlphaFoldDB" id="A0A923SI66"/>
<sequence length="382" mass="42048">MQAIRSTTYQAAQLVAHTIEAHFSKLLEAEMQNQSEDLAPEPPADHIELILDTAFWASLRHEEGISPKISLAYVSPEQLTNPMVFENRMPLASAILTKIAPGVERPGIHLGVWHEDNSLYIWGTTTSIPSLCMVVDVSEPGLLVIKHRRTDGFGKFANVAVLKGDEVKLVDEQAAHIPDCPSVLTSLLRFRPSITLNNNYNVLVQLAVSMRAHKRGGMLLVVPADSDSWQYSMVQPMLYTVQPAFSVLAKLVREAENDENKLYIQEAIRREVDLIAGLTAIDGATVINDKYELLAFGTKIGRLQGNESVKEIVITEPVVGGEATTAHPSTNGGTRHLAAAQFVHDQRNAFALVASQDGRFTIFSWSVCEEVVQAHRIDALLL</sequence>
<feature type="domain" description="Probable sensor" evidence="1">
    <location>
        <begin position="37"/>
        <end position="125"/>
    </location>
</feature>
<dbReference type="Proteomes" id="UP000603640">
    <property type="component" value="Unassembled WGS sequence"/>
</dbReference>
<evidence type="ECO:0000259" key="1">
    <source>
        <dbReference type="Pfam" id="PF21751"/>
    </source>
</evidence>
<dbReference type="Pfam" id="PF21751">
    <property type="entry name" value="DACNV"/>
    <property type="match status" value="1"/>
</dbReference>
<keyword evidence="3" id="KW-1185">Reference proteome</keyword>
<dbReference type="Gene3D" id="3.40.1700.10">
    <property type="entry name" value="DNA integrity scanning protein, DisA, N-terminal domain"/>
    <property type="match status" value="1"/>
</dbReference>
<dbReference type="InterPro" id="IPR048551">
    <property type="entry name" value="DACNV"/>
</dbReference>
<protein>
    <recommendedName>
        <fullName evidence="1">Probable sensor domain-containing protein</fullName>
    </recommendedName>
</protein>
<name>A0A923SI66_9BACT</name>